<comment type="caution">
    <text evidence="1">The sequence shown here is derived from an EMBL/GenBank/DDBJ whole genome shotgun (WGS) entry which is preliminary data.</text>
</comment>
<proteinExistence type="predicted"/>
<dbReference type="OrthoDB" id="2748701at2759"/>
<protein>
    <submittedName>
        <fullName evidence="1">Uncharacterized protein</fullName>
    </submittedName>
</protein>
<organism evidence="1 2">
    <name type="scientific">Mycena chlorophos</name>
    <name type="common">Agaric fungus</name>
    <name type="synonym">Agaricus chlorophos</name>
    <dbReference type="NCBI Taxonomy" id="658473"/>
    <lineage>
        <taxon>Eukaryota</taxon>
        <taxon>Fungi</taxon>
        <taxon>Dikarya</taxon>
        <taxon>Basidiomycota</taxon>
        <taxon>Agaricomycotina</taxon>
        <taxon>Agaricomycetes</taxon>
        <taxon>Agaricomycetidae</taxon>
        <taxon>Agaricales</taxon>
        <taxon>Marasmiineae</taxon>
        <taxon>Mycenaceae</taxon>
        <taxon>Mycena</taxon>
    </lineage>
</organism>
<dbReference type="EMBL" id="JACAZE010000025">
    <property type="protein sequence ID" value="KAF7290882.1"/>
    <property type="molecule type" value="Genomic_DNA"/>
</dbReference>
<gene>
    <name evidence="1" type="ORF">HMN09_01266600</name>
</gene>
<dbReference type="AlphaFoldDB" id="A0A8H6VR16"/>
<keyword evidence="2" id="KW-1185">Reference proteome</keyword>
<dbReference type="Proteomes" id="UP000613580">
    <property type="component" value="Unassembled WGS sequence"/>
</dbReference>
<evidence type="ECO:0000313" key="1">
    <source>
        <dbReference type="EMBL" id="KAF7290882.1"/>
    </source>
</evidence>
<reference evidence="1" key="1">
    <citation type="submission" date="2020-05" db="EMBL/GenBank/DDBJ databases">
        <title>Mycena genomes resolve the evolution of fungal bioluminescence.</title>
        <authorList>
            <person name="Tsai I.J."/>
        </authorList>
    </citation>
    <scope>NUCLEOTIDE SEQUENCE</scope>
    <source>
        <strain evidence="1">110903Hualien_Pintung</strain>
    </source>
</reference>
<name>A0A8H6VR16_MYCCL</name>
<sequence>MPTLLDLPPELLDFIFSSACTDGGRTGRSLSLVSRYVRDISAPFKLQSIALLGTMQLLNFSAFLSRHPSVEARTKFLYIGHPKTIGNDLFDIAHYDKREARGQTGAFWNHWPGIHETIRELKYFGLDELAWGEEPKGQVAMGVLELASSFASDAIFQILDDVAPTLEVLHINLNMNVAHALLRIRDHSSIALPRLVDLATANNFPMKFEDKSQKVQCMLAPSPQLHHLHIIEAPVYETRWTSEAFFCAKGIAHFAPELRTLRFSELGAHRSDGIPACIGRGVGIDVNDIDSRPTSINIVPLPRTLHDIALKPAVGPWVPACEGTTESEMMRYASVVEQARRLAHHSVEAPRKVVLLQADEKRVVEDDADEVYLPELDWLLDEWLAKAESRA</sequence>
<evidence type="ECO:0000313" key="2">
    <source>
        <dbReference type="Proteomes" id="UP000613580"/>
    </source>
</evidence>
<accession>A0A8H6VR16</accession>